<dbReference type="OrthoDB" id="1068986at2"/>
<dbReference type="STRING" id="865938.Weevi_0157"/>
<protein>
    <recommendedName>
        <fullName evidence="3">GLPGLI family protein</fullName>
    </recommendedName>
</protein>
<reference evidence="2" key="2">
    <citation type="journal article" date="2011" name="Stand. Genomic Sci.">
        <title>Complete genome sequence of Weeksella virosa type strain (9751T).</title>
        <authorList>
            <person name="Lang E."/>
            <person name="Teshima H."/>
            <person name="Lucas S."/>
            <person name="Lapidus A."/>
            <person name="Hammon N."/>
            <person name="Deshpande S."/>
            <person name="Nolan M."/>
            <person name="Cheng J."/>
            <person name="Pitluck S."/>
            <person name="Liolios K."/>
            <person name="Pagani I."/>
            <person name="Mikhailova N."/>
            <person name="Ivanova N."/>
            <person name="Mavromatis K."/>
            <person name="Pati A."/>
            <person name="Tapia R."/>
            <person name="Han C."/>
            <person name="Goodwin L."/>
            <person name="Chen A."/>
            <person name="Palaniappan K."/>
            <person name="Land M."/>
            <person name="Hauser L."/>
            <person name="Chang Y."/>
            <person name="Jeffries C."/>
            <person name="Brambilla E."/>
            <person name="Kopitz M."/>
            <person name="Rohde M."/>
            <person name="Goker M."/>
            <person name="Tindall B."/>
            <person name="Detter J."/>
            <person name="Woyke T."/>
            <person name="Bristow J."/>
            <person name="Eisen J."/>
            <person name="Markowitz V."/>
            <person name="Hugenholtz P."/>
            <person name="Klenk H."/>
            <person name="Kyrpides N."/>
        </authorList>
    </citation>
    <scope>NUCLEOTIDE SEQUENCE [LARGE SCALE GENOMIC DNA]</scope>
    <source>
        <strain evidence="2">ATCC 43766 / DSM 16922 / JCM 21250 / NBRC 16016 / NCTC 11634 / CL345/78</strain>
    </source>
</reference>
<dbReference type="eggNOG" id="ENOG5032Y7Q">
    <property type="taxonomic scope" value="Bacteria"/>
</dbReference>
<dbReference type="Pfam" id="PF09697">
    <property type="entry name" value="Porph_ging"/>
    <property type="match status" value="1"/>
</dbReference>
<proteinExistence type="predicted"/>
<dbReference type="AlphaFoldDB" id="F0NXA7"/>
<dbReference type="KEGG" id="wvi:Weevi_0157"/>
<evidence type="ECO:0008006" key="3">
    <source>
        <dbReference type="Google" id="ProtNLM"/>
    </source>
</evidence>
<reference evidence="1 2" key="1">
    <citation type="journal article" date="2011" name="Stand. Genomic Sci.">
        <title>Complete genome sequence of Weeksella virosa type strain (9751).</title>
        <authorList>
            <person name="Lang E."/>
            <person name="Teshima H."/>
            <person name="Lucas S."/>
            <person name="Lapidus A."/>
            <person name="Hammon N."/>
            <person name="Deshpande S."/>
            <person name="Nolan M."/>
            <person name="Cheng J.F."/>
            <person name="Pitluck S."/>
            <person name="Liolios K."/>
            <person name="Pagani I."/>
            <person name="Mikhailova N."/>
            <person name="Ivanova N."/>
            <person name="Mavromatis K."/>
            <person name="Pati A."/>
            <person name="Tapia R."/>
            <person name="Han C."/>
            <person name="Goodwin L."/>
            <person name="Chen A."/>
            <person name="Palaniappan K."/>
            <person name="Land M."/>
            <person name="Hauser L."/>
            <person name="Chang Y.J."/>
            <person name="Jeffries C.D."/>
            <person name="Brambilla E.M."/>
            <person name="Kopitz M."/>
            <person name="Rohde M."/>
            <person name="Goker M."/>
            <person name="Tindall B.J."/>
            <person name="Detter J.C."/>
            <person name="Woyke T."/>
            <person name="Bristow J."/>
            <person name="Eisen J.A."/>
            <person name="Markowitz V."/>
            <person name="Hugenholtz P."/>
            <person name="Klenk H.P."/>
            <person name="Kyrpides N.C."/>
        </authorList>
    </citation>
    <scope>NUCLEOTIDE SEQUENCE [LARGE SCALE GENOMIC DNA]</scope>
    <source>
        <strain evidence="2">ATCC 43766 / DSM 16922 / JCM 21250 / NBRC 16016 / NCTC 11634 / CL345/78</strain>
    </source>
</reference>
<dbReference type="HOGENOM" id="CLU_066214_0_0_10"/>
<dbReference type="EMBL" id="CP002455">
    <property type="protein sequence ID" value="ADX66881.1"/>
    <property type="molecule type" value="Genomic_DNA"/>
</dbReference>
<keyword evidence="2" id="KW-1185">Reference proteome</keyword>
<dbReference type="Proteomes" id="UP000008641">
    <property type="component" value="Chromosome"/>
</dbReference>
<evidence type="ECO:0000313" key="1">
    <source>
        <dbReference type="EMBL" id="ADX66881.1"/>
    </source>
</evidence>
<dbReference type="InterPro" id="IPR005901">
    <property type="entry name" value="GLPGLI"/>
</dbReference>
<gene>
    <name evidence="1" type="ordered locus">Weevi_0157</name>
</gene>
<dbReference type="RefSeq" id="WP_013597273.1">
    <property type="nucleotide sequence ID" value="NC_015144.1"/>
</dbReference>
<organism evidence="1 2">
    <name type="scientific">Weeksella virosa (strain ATCC 43766 / DSM 16922 / JCM 21250 / CCUG 30538 / CDC 9751 / IAM 14551 / NBRC 16016 / NCTC 11634 / CL345/78)</name>
    <dbReference type="NCBI Taxonomy" id="865938"/>
    <lineage>
        <taxon>Bacteria</taxon>
        <taxon>Pseudomonadati</taxon>
        <taxon>Bacteroidota</taxon>
        <taxon>Flavobacteriia</taxon>
        <taxon>Flavobacteriales</taxon>
        <taxon>Weeksellaceae</taxon>
        <taxon>Weeksella</taxon>
    </lineage>
</organism>
<accession>F0NXA7</accession>
<evidence type="ECO:0000313" key="2">
    <source>
        <dbReference type="Proteomes" id="UP000008641"/>
    </source>
</evidence>
<name>F0NXA7_WEEVC</name>
<sequence length="241" mass="28445">MKILYLLLITYYFIPKCNSQTIQIDYYYNYKYSEVNPKDTLLGKLLHQNEISVFNIPKYFFKPNTIDFDMDGNIIGEIDSVQNQVYKNFKEKNIFSYSDVLFQKKITIKEPIIDVKYTLTGNRKIILGFECSEAKFDYKGRTYFAYFTESIPIKDGPWKFYGLPGLILDVREENDVIHLWAIKINQLNDDLKIAPTIELTNTKSWEQIITDAKKAYFDYKECCNNATIYTPNVIEMYDLNN</sequence>
<dbReference type="NCBIfam" id="TIGR01200">
    <property type="entry name" value="GLPGLI"/>
    <property type="match status" value="1"/>
</dbReference>